<evidence type="ECO:0000256" key="1">
    <source>
        <dbReference type="SAM" id="MobiDB-lite"/>
    </source>
</evidence>
<name>A0A8J3WDY2_PLARO</name>
<feature type="region of interest" description="Disordered" evidence="1">
    <location>
        <begin position="87"/>
        <end position="131"/>
    </location>
</feature>
<comment type="caution">
    <text evidence="2">The sequence shown here is derived from an EMBL/GenBank/DDBJ whole genome shotgun (WGS) entry which is preliminary data.</text>
</comment>
<feature type="compositionally biased region" description="Basic and acidic residues" evidence="1">
    <location>
        <begin position="87"/>
        <end position="99"/>
    </location>
</feature>
<protein>
    <submittedName>
        <fullName evidence="2">Uncharacterized protein</fullName>
    </submittedName>
</protein>
<organism evidence="2 3">
    <name type="scientific">Planobispora rosea</name>
    <dbReference type="NCBI Taxonomy" id="35762"/>
    <lineage>
        <taxon>Bacteria</taxon>
        <taxon>Bacillati</taxon>
        <taxon>Actinomycetota</taxon>
        <taxon>Actinomycetes</taxon>
        <taxon>Streptosporangiales</taxon>
        <taxon>Streptosporangiaceae</taxon>
        <taxon>Planobispora</taxon>
    </lineage>
</organism>
<feature type="compositionally biased region" description="Pro residues" evidence="1">
    <location>
        <begin position="122"/>
        <end position="131"/>
    </location>
</feature>
<dbReference type="EMBL" id="BOOI01000046">
    <property type="protein sequence ID" value="GIH86419.1"/>
    <property type="molecule type" value="Genomic_DNA"/>
</dbReference>
<dbReference type="AlphaFoldDB" id="A0A8J3WDY2"/>
<evidence type="ECO:0000313" key="2">
    <source>
        <dbReference type="EMBL" id="GIH86419.1"/>
    </source>
</evidence>
<dbReference type="Proteomes" id="UP000655044">
    <property type="component" value="Unassembled WGS sequence"/>
</dbReference>
<evidence type="ECO:0000313" key="3">
    <source>
        <dbReference type="Proteomes" id="UP000655044"/>
    </source>
</evidence>
<gene>
    <name evidence="2" type="ORF">Pro02_48270</name>
</gene>
<keyword evidence="3" id="KW-1185">Reference proteome</keyword>
<sequence>MDLRRISARHLRHLLAPWFAAGWTPADVLHALDHLPDGRPWTFAGRVRHVPGWIGHRLAAWRDADGRPVISKSQRLAAAAAAERARQAARRRESEERYARSLGGPRRWAPQMPRAEALAPAPAVPAEPSPPTAAWRAARAALAARLAARP</sequence>
<accession>A0A8J3WDY2</accession>
<proteinExistence type="predicted"/>
<reference evidence="2" key="1">
    <citation type="submission" date="2021-01" db="EMBL/GenBank/DDBJ databases">
        <title>Whole genome shotgun sequence of Planobispora rosea NBRC 15558.</title>
        <authorList>
            <person name="Komaki H."/>
            <person name="Tamura T."/>
        </authorList>
    </citation>
    <scope>NUCLEOTIDE SEQUENCE</scope>
    <source>
        <strain evidence="2">NBRC 15558</strain>
    </source>
</reference>